<feature type="region of interest" description="Disordered" evidence="1">
    <location>
        <begin position="16"/>
        <end position="40"/>
    </location>
</feature>
<proteinExistence type="predicted"/>
<evidence type="ECO:0000313" key="2">
    <source>
        <dbReference type="EMBL" id="TFZ81389.1"/>
    </source>
</evidence>
<feature type="region of interest" description="Disordered" evidence="1">
    <location>
        <begin position="86"/>
        <end position="115"/>
    </location>
</feature>
<dbReference type="Proteomes" id="UP000297890">
    <property type="component" value="Unassembled WGS sequence"/>
</dbReference>
<keyword evidence="3" id="KW-1185">Reference proteome</keyword>
<dbReference type="RefSeq" id="WP_135282793.1">
    <property type="nucleotide sequence ID" value="NZ_SRIO01000025.1"/>
</dbReference>
<gene>
    <name evidence="2" type="ORF">E4680_12690</name>
</gene>
<organism evidence="2 3">
    <name type="scientific">Candidatus Macondimonas diazotrophica</name>
    <dbReference type="NCBI Taxonomy" id="2305248"/>
    <lineage>
        <taxon>Bacteria</taxon>
        <taxon>Pseudomonadati</taxon>
        <taxon>Pseudomonadota</taxon>
        <taxon>Gammaproteobacteria</taxon>
        <taxon>Chromatiales</taxon>
        <taxon>Ectothiorhodospiraceae</taxon>
        <taxon>Candidatus Macondimonas</taxon>
    </lineage>
</organism>
<evidence type="ECO:0000313" key="3">
    <source>
        <dbReference type="Proteomes" id="UP000297890"/>
    </source>
</evidence>
<protein>
    <submittedName>
        <fullName evidence="2">Uncharacterized protein</fullName>
    </submittedName>
</protein>
<reference evidence="2 3" key="1">
    <citation type="journal article" date="2019" name="ISME J.">
        <title>Candidatus Macondimonas diazotrophica, a novel gammaproteobacterial genus dominating crude-oil-contaminated coastal sediments.</title>
        <authorList>
            <person name="Karthikeyan S."/>
            <person name="Konstantinidis K."/>
        </authorList>
    </citation>
    <scope>NUCLEOTIDE SEQUENCE [LARGE SCALE GENOMIC DNA]</scope>
    <source>
        <strain evidence="2 3">KTK01</strain>
    </source>
</reference>
<sequence length="675" mass="71456">MANTLYKPLIYEIIPGTEGTASGTTSTTSIGDGSGVTYSPPTEETEVVLLVPVTETAFYPGYGYGSTGIVTYEPVIVTVPASGGGRQSSPLLQDGSGGGYGEVSSPPEPPTPAQVNTYFDRQWNSLADTISAVAPGDYIECRIQYGSYAVFVGLDAVGETSTLPSAYRYGIMADVSGVRIFENGVSGALLAVNTPTTTLRIHRSVTGQVYYQVVGQSLVPSPQAPIAPSEVTQGYGLLYSSLDAILDTEVASATIADPSLPITMEMGLTVMTPPRVVMASTFDLAIGLAPAALMPVQMDLEATPTPVKTGDVTIAMTTGLDIFPSGGGSGTWNLPAFQMLGTETGVAYGQGSWTLPRFTMTGVEQTYVPADPDEGFWILPRWAMWGQGLDEDHGSGNWSLRPFAMIGAEEGVEYGQGDWTLSLQFEMISYPPWWPDGTFMMVSGLAVDSQTPNLFTDLVLVLNSAGALTGTLALTRAQLLSLMSSLASSGSLTLSGVYGLTLLGNLSAGSLQALRALAGADLPENAAVWVVNMDTQASAQYDDYGFNSFFRRGNDYYGVANDGIYKLSGTTDAGSPIDAFAAFVRTTLGIQSVKHVPTVYVGAASDGALVLRVDVDGVARYYKARTSSTPLNNHRVDIGRGARGVYWEFDLLNQNGDDFDVADITLLPVVRDRRI</sequence>
<name>A0A4Z0F538_9GAMM</name>
<accession>A0A4Z0F538</accession>
<evidence type="ECO:0000256" key="1">
    <source>
        <dbReference type="SAM" id="MobiDB-lite"/>
    </source>
</evidence>
<comment type="caution">
    <text evidence="2">The sequence shown here is derived from an EMBL/GenBank/DDBJ whole genome shotgun (WGS) entry which is preliminary data.</text>
</comment>
<dbReference type="EMBL" id="SRIO01000025">
    <property type="protein sequence ID" value="TFZ81389.1"/>
    <property type="molecule type" value="Genomic_DNA"/>
</dbReference>
<dbReference type="OrthoDB" id="21665at2"/>
<dbReference type="AlphaFoldDB" id="A0A4Z0F538"/>